<dbReference type="SUPFAM" id="SSF52743">
    <property type="entry name" value="Subtilisin-like"/>
    <property type="match status" value="1"/>
</dbReference>
<evidence type="ECO:0000313" key="18">
    <source>
        <dbReference type="Proteomes" id="UP000472262"/>
    </source>
</evidence>
<evidence type="ECO:0000256" key="13">
    <source>
        <dbReference type="PROSITE-ProRule" id="PRU01240"/>
    </source>
</evidence>
<keyword evidence="9" id="KW-0472">Membrane</keyword>
<dbReference type="PRINTS" id="PR00723">
    <property type="entry name" value="SUBTILISIN"/>
</dbReference>
<feature type="active site" description="Charge relay system" evidence="12 13">
    <location>
        <position position="123"/>
    </location>
</feature>
<feature type="region of interest" description="Disordered" evidence="14">
    <location>
        <begin position="133"/>
        <end position="164"/>
    </location>
</feature>
<keyword evidence="11" id="KW-0325">Glycoprotein</keyword>
<feature type="signal peptide" evidence="15">
    <location>
        <begin position="1"/>
        <end position="23"/>
    </location>
</feature>
<dbReference type="PROSITE" id="PS51892">
    <property type="entry name" value="SUBTILASE"/>
    <property type="match status" value="1"/>
</dbReference>
<evidence type="ECO:0000256" key="11">
    <source>
        <dbReference type="ARBA" id="ARBA00023180"/>
    </source>
</evidence>
<keyword evidence="5 15" id="KW-0732">Signal</keyword>
<dbReference type="SUPFAM" id="SSF49785">
    <property type="entry name" value="Galactose-binding domain-like"/>
    <property type="match status" value="1"/>
</dbReference>
<dbReference type="Gene3D" id="3.40.50.200">
    <property type="entry name" value="Peptidase S8/S53 domain"/>
    <property type="match status" value="1"/>
</dbReference>
<dbReference type="InterPro" id="IPR023828">
    <property type="entry name" value="Peptidase_S8_Ser-AS"/>
</dbReference>
<dbReference type="PANTHER" id="PTHR42884:SF28">
    <property type="entry name" value="PROPROTEIN CONVERTASE SUBTILISIN_KEXIN TYPE 7"/>
    <property type="match status" value="1"/>
</dbReference>
<dbReference type="PANTHER" id="PTHR42884">
    <property type="entry name" value="PROPROTEIN CONVERTASE SUBTILISIN/KEXIN-RELATED"/>
    <property type="match status" value="1"/>
</dbReference>
<dbReference type="PROSITE" id="PS00138">
    <property type="entry name" value="SUBTILASE_SER"/>
    <property type="match status" value="1"/>
</dbReference>
<dbReference type="PROSITE" id="PS51829">
    <property type="entry name" value="P_HOMO_B"/>
    <property type="match status" value="1"/>
</dbReference>
<dbReference type="InterPro" id="IPR002884">
    <property type="entry name" value="P_dom"/>
</dbReference>
<dbReference type="Gene3D" id="2.60.120.260">
    <property type="entry name" value="Galactose-binding domain-like"/>
    <property type="match status" value="1"/>
</dbReference>
<feature type="domain" description="P/Homo B" evidence="16">
    <location>
        <begin position="418"/>
        <end position="555"/>
    </location>
</feature>
<comment type="subcellular location">
    <subcellularLocation>
        <location evidence="1">Membrane</location>
    </subcellularLocation>
</comment>
<dbReference type="FunFam" id="3.40.50.200:FF:000005">
    <property type="entry name" value="Proprotein convertase subtilisin/kexin type 7"/>
    <property type="match status" value="1"/>
</dbReference>
<name>A0A672MC06_SINGR</name>
<dbReference type="CDD" id="cd04059">
    <property type="entry name" value="Peptidases_S8_Protein_convertases_Kexins_Furin-like"/>
    <property type="match status" value="1"/>
</dbReference>
<evidence type="ECO:0000256" key="7">
    <source>
        <dbReference type="ARBA" id="ARBA00022825"/>
    </source>
</evidence>
<dbReference type="GO" id="GO:0004252">
    <property type="term" value="F:serine-type endopeptidase activity"/>
    <property type="evidence" value="ECO:0007669"/>
    <property type="project" value="UniProtKB-UniRule"/>
</dbReference>
<dbReference type="Ensembl" id="ENSSGRT00000036811.1">
    <property type="protein sequence ID" value="ENSSGRP00000034294.1"/>
    <property type="gene ID" value="ENSSGRG00000019029.1"/>
</dbReference>
<evidence type="ECO:0000256" key="5">
    <source>
        <dbReference type="ARBA" id="ARBA00022729"/>
    </source>
</evidence>
<keyword evidence="18" id="KW-1185">Reference proteome</keyword>
<dbReference type="FunFam" id="2.60.120.260:FF:000026">
    <property type="entry name" value="proprotein convertase subtilisin/kexin type 7"/>
    <property type="match status" value="1"/>
</dbReference>
<keyword evidence="4" id="KW-0812">Transmembrane</keyword>
<reference evidence="17" key="1">
    <citation type="submission" date="2025-08" db="UniProtKB">
        <authorList>
            <consortium name="Ensembl"/>
        </authorList>
    </citation>
    <scope>IDENTIFICATION</scope>
</reference>
<evidence type="ECO:0000256" key="3">
    <source>
        <dbReference type="ARBA" id="ARBA00022685"/>
    </source>
</evidence>
<evidence type="ECO:0000259" key="16">
    <source>
        <dbReference type="PROSITE" id="PS51829"/>
    </source>
</evidence>
<dbReference type="Pfam" id="PF01483">
    <property type="entry name" value="P_proprotein"/>
    <property type="match status" value="1"/>
</dbReference>
<evidence type="ECO:0000256" key="4">
    <source>
        <dbReference type="ARBA" id="ARBA00022692"/>
    </source>
</evidence>
<evidence type="ECO:0000256" key="1">
    <source>
        <dbReference type="ARBA" id="ARBA00004370"/>
    </source>
</evidence>
<comment type="similarity">
    <text evidence="13">Belongs to the peptidase S8 family.</text>
</comment>
<feature type="chain" id="PRO_5025619053" evidence="15">
    <location>
        <begin position="24"/>
        <end position="723"/>
    </location>
</feature>
<dbReference type="InterPro" id="IPR036852">
    <property type="entry name" value="Peptidase_S8/S53_dom_sf"/>
</dbReference>
<feature type="compositionally biased region" description="Polar residues" evidence="14">
    <location>
        <begin position="135"/>
        <end position="149"/>
    </location>
</feature>
<feature type="compositionally biased region" description="Basic and acidic residues" evidence="14">
    <location>
        <begin position="152"/>
        <end position="164"/>
    </location>
</feature>
<evidence type="ECO:0000256" key="8">
    <source>
        <dbReference type="ARBA" id="ARBA00022989"/>
    </source>
</evidence>
<organism evidence="17 18">
    <name type="scientific">Sinocyclocheilus grahami</name>
    <name type="common">Dianchi golden-line fish</name>
    <name type="synonym">Barbus grahami</name>
    <dbReference type="NCBI Taxonomy" id="75366"/>
    <lineage>
        <taxon>Eukaryota</taxon>
        <taxon>Metazoa</taxon>
        <taxon>Chordata</taxon>
        <taxon>Craniata</taxon>
        <taxon>Vertebrata</taxon>
        <taxon>Euteleostomi</taxon>
        <taxon>Actinopterygii</taxon>
        <taxon>Neopterygii</taxon>
        <taxon>Teleostei</taxon>
        <taxon>Ostariophysi</taxon>
        <taxon>Cypriniformes</taxon>
        <taxon>Cyprinidae</taxon>
        <taxon>Cyprininae</taxon>
        <taxon>Sinocyclocheilus</taxon>
    </lineage>
</organism>
<feature type="active site" description="Charge relay system" evidence="12 13">
    <location>
        <position position="342"/>
    </location>
</feature>
<keyword evidence="7 13" id="KW-0720">Serine protease</keyword>
<dbReference type="AlphaFoldDB" id="A0A672MC06"/>
<accession>A0A672MC06</accession>
<keyword evidence="3" id="KW-0165">Cleavage on pair of basic residues</keyword>
<dbReference type="InterPro" id="IPR034182">
    <property type="entry name" value="Kexin/furin"/>
</dbReference>
<dbReference type="InterPro" id="IPR015500">
    <property type="entry name" value="Peptidase_S8_subtilisin-rel"/>
</dbReference>
<feature type="active site" description="Charge relay system" evidence="12 13">
    <location>
        <position position="164"/>
    </location>
</feature>
<dbReference type="InterPro" id="IPR008979">
    <property type="entry name" value="Galactose-bd-like_sf"/>
</dbReference>
<evidence type="ECO:0000256" key="9">
    <source>
        <dbReference type="ARBA" id="ARBA00023136"/>
    </source>
</evidence>
<proteinExistence type="inferred from homology"/>
<gene>
    <name evidence="17" type="primary">LOC107551296</name>
</gene>
<evidence type="ECO:0000256" key="10">
    <source>
        <dbReference type="ARBA" id="ARBA00023145"/>
    </source>
</evidence>
<protein>
    <submittedName>
        <fullName evidence="17">Proprotein convertase subtilisin/kexin type 7-like</fullName>
    </submittedName>
</protein>
<sequence length="723" mass="78857">SDVERMCLSVCHLLLLTVSPMLSQSSSSPSRASSSCGPGRSWAVCLHAVKAGRSLEQLAQSVAEEVGLENHGQIGQLELLSDFLHLTSPHLQHNDVKQGMDVNVTGVWERSITGVGITVVVVDDGIQHTLADIQPNYSPEGSYDLNSNDPDPMPHPDGHSDNHHGTRCAGEIAAVSNNSFCSVGLAYGAKVAGIRVLDGPLTDSMEAVAFNKHYQVNDVYSCSWGPDDDGRTVDGPHPLGKAALQHGVIAGRRGFGSIFVVASGNGGQYEDNCNYDGYANSIYTVTIGAVDENGKKPFYAEECASMLAVTFSSGSRQLRSIVTSDWSLQSGTGCTDGHTGTSAAAPLAAGMVALMLQVRPCLSWRDIQHIITYTATQHDADARADWGINGAGFHHSHKYGFGLLNAWRLVNAAKVWESVPFLVSYQSPVLKANEDIPEYPKTLTHTWNVSLSDLRQSGMQTLEHVSVTVTIVHPRRGNVEIRLVCPSGMSSLIGAQRSLDVDTTGFTDWTFSTVRCWGERAEGQYTLQITDYKESTLSSGVLKHWKLTLYGSSLSHQQVKERRRVVEDAMGGQYLDRSFALPCPPGIDVPPEIVSPFTSSSLKSLLLLGCFALFWSLYYTLEVTLTHWDWRGCRMSGTGRHRGFQAVSTGLEDSQVVEIQPEMDHESKVPLIAPCWSSGSSSQACPYTDGTENKITFQKLHVSCANHYFNPYSFELFSFFFTE</sequence>
<keyword evidence="6 13" id="KW-0378">Hydrolase</keyword>
<evidence type="ECO:0000256" key="15">
    <source>
        <dbReference type="SAM" id="SignalP"/>
    </source>
</evidence>
<dbReference type="Pfam" id="PF00082">
    <property type="entry name" value="Peptidase_S8"/>
    <property type="match status" value="1"/>
</dbReference>
<dbReference type="InterPro" id="IPR000209">
    <property type="entry name" value="Peptidase_S8/S53_dom"/>
</dbReference>
<keyword evidence="10" id="KW-0865">Zymogen</keyword>
<dbReference type="GO" id="GO:0016485">
    <property type="term" value="P:protein processing"/>
    <property type="evidence" value="ECO:0007669"/>
    <property type="project" value="TreeGrafter"/>
</dbReference>
<dbReference type="PROSITE" id="PS00137">
    <property type="entry name" value="SUBTILASE_HIS"/>
    <property type="match status" value="1"/>
</dbReference>
<evidence type="ECO:0000256" key="12">
    <source>
        <dbReference type="PIRSR" id="PIRSR615500-1"/>
    </source>
</evidence>
<keyword evidence="2 13" id="KW-0645">Protease</keyword>
<evidence type="ECO:0000256" key="6">
    <source>
        <dbReference type="ARBA" id="ARBA00022801"/>
    </source>
</evidence>
<dbReference type="GO" id="GO:0005802">
    <property type="term" value="C:trans-Golgi network"/>
    <property type="evidence" value="ECO:0007669"/>
    <property type="project" value="TreeGrafter"/>
</dbReference>
<keyword evidence="8" id="KW-1133">Transmembrane helix</keyword>
<evidence type="ECO:0000256" key="2">
    <source>
        <dbReference type="ARBA" id="ARBA00022670"/>
    </source>
</evidence>
<evidence type="ECO:0000256" key="14">
    <source>
        <dbReference type="SAM" id="MobiDB-lite"/>
    </source>
</evidence>
<dbReference type="GO" id="GO:0000139">
    <property type="term" value="C:Golgi membrane"/>
    <property type="evidence" value="ECO:0007669"/>
    <property type="project" value="TreeGrafter"/>
</dbReference>
<dbReference type="InterPro" id="IPR022398">
    <property type="entry name" value="Peptidase_S8_His-AS"/>
</dbReference>
<dbReference type="Proteomes" id="UP000472262">
    <property type="component" value="Unassembled WGS sequence"/>
</dbReference>
<reference evidence="17" key="2">
    <citation type="submission" date="2025-09" db="UniProtKB">
        <authorList>
            <consortium name="Ensembl"/>
        </authorList>
    </citation>
    <scope>IDENTIFICATION</scope>
</reference>
<evidence type="ECO:0000313" key="17">
    <source>
        <dbReference type="Ensembl" id="ENSSGRP00000034294.1"/>
    </source>
</evidence>